<dbReference type="RefSeq" id="WP_390289487.1">
    <property type="nucleotide sequence ID" value="NZ_JBHUDI010000011.1"/>
</dbReference>
<evidence type="ECO:0000313" key="3">
    <source>
        <dbReference type="Proteomes" id="UP001597076"/>
    </source>
</evidence>
<keyword evidence="3" id="KW-1185">Reference proteome</keyword>
<evidence type="ECO:0000313" key="2">
    <source>
        <dbReference type="EMBL" id="MFD1565108.1"/>
    </source>
</evidence>
<reference evidence="2 3" key="1">
    <citation type="journal article" date="2019" name="Int. J. Syst. Evol. Microbiol.">
        <title>The Global Catalogue of Microorganisms (GCM) 10K type strain sequencing project: providing services to taxonomists for standard genome sequencing and annotation.</title>
        <authorList>
            <consortium name="The Broad Institute Genomics Platform"/>
            <consortium name="The Broad Institute Genome Sequencing Center for Infectious Disease"/>
            <person name="Wu L."/>
            <person name="Ma J."/>
        </authorList>
    </citation>
    <scope>NUCLEOTIDE SEQUENCE [LARGE SCALE GENOMIC DNA]</scope>
    <source>
        <strain evidence="2 3">CGMCC 1.12230</strain>
    </source>
</reference>
<feature type="compositionally biased region" description="Basic and acidic residues" evidence="1">
    <location>
        <begin position="274"/>
        <end position="283"/>
    </location>
</feature>
<feature type="compositionally biased region" description="Low complexity" evidence="1">
    <location>
        <begin position="249"/>
        <end position="258"/>
    </location>
</feature>
<protein>
    <submittedName>
        <fullName evidence="2">Uncharacterized protein</fullName>
    </submittedName>
</protein>
<gene>
    <name evidence="2" type="ORF">ACFR99_16340</name>
</gene>
<feature type="compositionally biased region" description="Polar residues" evidence="1">
    <location>
        <begin position="284"/>
        <end position="295"/>
    </location>
</feature>
<dbReference type="AlphaFoldDB" id="A0ABD6BLP4"/>
<feature type="compositionally biased region" description="Polar residues" evidence="1">
    <location>
        <begin position="317"/>
        <end position="333"/>
    </location>
</feature>
<dbReference type="EMBL" id="JBHUDI010000011">
    <property type="protein sequence ID" value="MFD1565108.1"/>
    <property type="molecule type" value="Genomic_DNA"/>
</dbReference>
<feature type="region of interest" description="Disordered" evidence="1">
    <location>
        <begin position="225"/>
        <end position="335"/>
    </location>
</feature>
<organism evidence="2 3">
    <name type="scientific">Haloarchaeobius amylolyticus</name>
    <dbReference type="NCBI Taxonomy" id="1198296"/>
    <lineage>
        <taxon>Archaea</taxon>
        <taxon>Methanobacteriati</taxon>
        <taxon>Methanobacteriota</taxon>
        <taxon>Stenosarchaea group</taxon>
        <taxon>Halobacteria</taxon>
        <taxon>Halobacteriales</taxon>
        <taxon>Halorubellaceae</taxon>
        <taxon>Haloarchaeobius</taxon>
    </lineage>
</organism>
<comment type="caution">
    <text evidence="2">The sequence shown here is derived from an EMBL/GenBank/DDBJ whole genome shotgun (WGS) entry which is preliminary data.</text>
</comment>
<proteinExistence type="predicted"/>
<sequence length="421" mass="44401">MGRSLRPSDDDLLASADVLGAFGVTPADLDHAPASDGSLETALADALAAGVDRTTVLRRTITRSERGLACPARYSTADLESELVAVFEAIGWSLSVSPTRDGLVLTAADRHDRRRETTVTYPDTPLGDDNLPAVLWTINDAVFAGTDARFVLLSTGIDRWRAALIDETELERLHDHYGSRLEIGERPLCPDHGLAAYVPDAKAGDTIGSGDGEPWPPWALERDARGTATRNEDEGVDSLIDEAEPSTGSDAASVSADSSEIDGFELRGSPAISRQRDGADSRSAETTPASTTSGDAGTFGGSRQDSQSTDTDDFGTLSGSSQTARVTNDSFGTNVDCGSEDDRYRALGAALDAGGAVSVRGLLEDDDFLPELPATESEEVRIEFTDEFDPAAIPEATAAAEEAGFEWVDSGSLETTRVPNG</sequence>
<name>A0ABD6BLP4_9EURY</name>
<dbReference type="Proteomes" id="UP001597076">
    <property type="component" value="Unassembled WGS sequence"/>
</dbReference>
<evidence type="ECO:0000256" key="1">
    <source>
        <dbReference type="SAM" id="MobiDB-lite"/>
    </source>
</evidence>
<feature type="compositionally biased region" description="Acidic residues" evidence="1">
    <location>
        <begin position="234"/>
        <end position="244"/>
    </location>
</feature>
<accession>A0ABD6BLP4</accession>